<reference evidence="2 3" key="1">
    <citation type="submission" date="2019-09" db="EMBL/GenBank/DDBJ databases">
        <title>Hydrogenophaga aromatica sp. nov., isolated from a para-xylene-degrading enrichment culture.</title>
        <authorList>
            <person name="Tancsics A."/>
            <person name="Banerjee S."/>
        </authorList>
    </citation>
    <scope>NUCLEOTIDE SEQUENCE [LARGE SCALE GENOMIC DNA]</scope>
    <source>
        <strain evidence="2 3">D2P1</strain>
    </source>
</reference>
<accession>A0A7Y8GYT7</accession>
<evidence type="ECO:0000256" key="1">
    <source>
        <dbReference type="SAM" id="MobiDB-lite"/>
    </source>
</evidence>
<evidence type="ECO:0000313" key="2">
    <source>
        <dbReference type="EMBL" id="NWF47362.1"/>
    </source>
</evidence>
<sequence>MPTFHAVVWMDRREAHVLMFDREHVESESIKSRSHHKATGGHVGSHQLMHGRGPAAGGSHSPEGGHDSADENFYHEVAQALQGVREILVAGPAQAKDEFRAHCQRHDKDIASAIVDVVSADHPSDRQLVAMARQYFLKHDLNAGDPTQR</sequence>
<dbReference type="InterPro" id="IPR042226">
    <property type="entry name" value="eFR1_2_sf"/>
</dbReference>
<evidence type="ECO:0000313" key="3">
    <source>
        <dbReference type="Proteomes" id="UP000545507"/>
    </source>
</evidence>
<evidence type="ECO:0008006" key="4">
    <source>
        <dbReference type="Google" id="ProtNLM"/>
    </source>
</evidence>
<feature type="region of interest" description="Disordered" evidence="1">
    <location>
        <begin position="27"/>
        <end position="71"/>
    </location>
</feature>
<comment type="caution">
    <text evidence="2">The sequence shown here is derived from an EMBL/GenBank/DDBJ whole genome shotgun (WGS) entry which is preliminary data.</text>
</comment>
<dbReference type="SUPFAM" id="SSF53137">
    <property type="entry name" value="Translational machinery components"/>
    <property type="match status" value="1"/>
</dbReference>
<name>A0A7Y8GYT7_9BURK</name>
<dbReference type="Gene3D" id="3.30.420.60">
    <property type="entry name" value="eRF1 domain 2"/>
    <property type="match status" value="1"/>
</dbReference>
<dbReference type="AlphaFoldDB" id="A0A7Y8GYT7"/>
<gene>
    <name evidence="2" type="ORF">F3K02_19195</name>
</gene>
<dbReference type="Proteomes" id="UP000545507">
    <property type="component" value="Unassembled WGS sequence"/>
</dbReference>
<dbReference type="EMBL" id="VYGV01000016">
    <property type="protein sequence ID" value="NWF47362.1"/>
    <property type="molecule type" value="Genomic_DNA"/>
</dbReference>
<protein>
    <recommendedName>
        <fullName evidence="4">Translational machinery protein</fullName>
    </recommendedName>
</protein>
<organism evidence="2 3">
    <name type="scientific">Hydrogenophaga aromaticivorans</name>
    <dbReference type="NCBI Taxonomy" id="2610898"/>
    <lineage>
        <taxon>Bacteria</taxon>
        <taxon>Pseudomonadati</taxon>
        <taxon>Pseudomonadota</taxon>
        <taxon>Betaproteobacteria</taxon>
        <taxon>Burkholderiales</taxon>
        <taxon>Comamonadaceae</taxon>
        <taxon>Hydrogenophaga</taxon>
    </lineage>
</organism>
<keyword evidence="3" id="KW-1185">Reference proteome</keyword>
<proteinExistence type="predicted"/>
<dbReference type="RefSeq" id="WP_177137241.1">
    <property type="nucleotide sequence ID" value="NZ_VYGV01000016.1"/>
</dbReference>